<dbReference type="EMBL" id="CACTIH010005514">
    <property type="protein sequence ID" value="CAA2995954.1"/>
    <property type="molecule type" value="Genomic_DNA"/>
</dbReference>
<organism evidence="7 9">
    <name type="scientific">Olea europaea subsp. europaea</name>
    <dbReference type="NCBI Taxonomy" id="158383"/>
    <lineage>
        <taxon>Eukaryota</taxon>
        <taxon>Viridiplantae</taxon>
        <taxon>Streptophyta</taxon>
        <taxon>Embryophyta</taxon>
        <taxon>Tracheophyta</taxon>
        <taxon>Spermatophyta</taxon>
        <taxon>Magnoliopsida</taxon>
        <taxon>eudicotyledons</taxon>
        <taxon>Gunneridae</taxon>
        <taxon>Pentapetalae</taxon>
        <taxon>asterids</taxon>
        <taxon>lamiids</taxon>
        <taxon>Lamiales</taxon>
        <taxon>Oleaceae</taxon>
        <taxon>Oleeae</taxon>
        <taxon>Olea</taxon>
    </lineage>
</organism>
<feature type="transmembrane region" description="Helical" evidence="6">
    <location>
        <begin position="250"/>
        <end position="271"/>
    </location>
</feature>
<dbReference type="PANTHER" id="PTHR31113:SF3">
    <property type="entry name" value="UPF0496 PROTEIN 1"/>
    <property type="match status" value="1"/>
</dbReference>
<evidence type="ECO:0000256" key="1">
    <source>
        <dbReference type="ARBA" id="ARBA00004370"/>
    </source>
</evidence>
<evidence type="ECO:0000256" key="2">
    <source>
        <dbReference type="ARBA" id="ARBA00009074"/>
    </source>
</evidence>
<dbReference type="OrthoDB" id="679959at2759"/>
<dbReference type="Pfam" id="PF05055">
    <property type="entry name" value="DUF677"/>
    <property type="match status" value="1"/>
</dbReference>
<accession>A0A8S0STZ2</accession>
<keyword evidence="3 6" id="KW-0812">Transmembrane</keyword>
<evidence type="ECO:0000256" key="4">
    <source>
        <dbReference type="ARBA" id="ARBA00022989"/>
    </source>
</evidence>
<comment type="similarity">
    <text evidence="2">Belongs to the UPF0496 family.</text>
</comment>
<name>A0A8S0STZ2_OLEEU</name>
<comment type="caution">
    <text evidence="7">The sequence shown here is derived from an EMBL/GenBank/DDBJ whole genome shotgun (WGS) entry which is preliminary data.</text>
</comment>
<feature type="transmembrane region" description="Helical" evidence="6">
    <location>
        <begin position="220"/>
        <end position="244"/>
    </location>
</feature>
<dbReference type="GO" id="GO:0016020">
    <property type="term" value="C:membrane"/>
    <property type="evidence" value="ECO:0007669"/>
    <property type="project" value="UniProtKB-SubCell"/>
</dbReference>
<sequence>MPPPGLPVPEEARSSSALQLQHRDDFLESHLTSYEAACQTDTAVRTFESAIQVRTSRAINSIALGHLTPSLSLDSILEVTEYLLEIDPEVVNIFLENKKDSIELSNLVDDYSQKRLQTLKVSTALDVCLERGGHIESIMNVALRVFKEEDYSISGEGCVKIYPRTLEELRNLKAAVYPFIEFLELFTSVYKQQDLMTEKLEAKKRKLDKKLRKMKVRKKVSNVISVSAFASVLICSVVAAAVIAPPVVTALAAAAAVPSGTMGKWLNSIFMKREMDLRGKREIITLMHTGTVIKKMDVDRFQLEIEELLECIDFATRKEGSVVIAVEEIQKKVNGFMKTIQDLSEHADKCTQKTRMARNLILLKIMNQNFGMS</sequence>
<dbReference type="Gramene" id="OE9A047393T1">
    <property type="protein sequence ID" value="OE9A047393C1"/>
    <property type="gene ID" value="OE9A047393"/>
</dbReference>
<evidence type="ECO:0000313" key="9">
    <source>
        <dbReference type="Proteomes" id="UP000594638"/>
    </source>
</evidence>
<proteinExistence type="inferred from homology"/>
<protein>
    <submittedName>
        <fullName evidence="7">UPF0496 1-like</fullName>
    </submittedName>
</protein>
<dbReference type="Gramene" id="OE9A088886T1">
    <property type="protein sequence ID" value="OE9A088886C1"/>
    <property type="gene ID" value="OE9A088886"/>
</dbReference>
<evidence type="ECO:0000256" key="6">
    <source>
        <dbReference type="SAM" id="Phobius"/>
    </source>
</evidence>
<evidence type="ECO:0000313" key="8">
    <source>
        <dbReference type="EMBL" id="CAA2995955.1"/>
    </source>
</evidence>
<keyword evidence="9" id="KW-1185">Reference proteome</keyword>
<dbReference type="EMBL" id="CACTIH010005514">
    <property type="protein sequence ID" value="CAA2995955.1"/>
    <property type="molecule type" value="Genomic_DNA"/>
</dbReference>
<evidence type="ECO:0000256" key="5">
    <source>
        <dbReference type="ARBA" id="ARBA00023136"/>
    </source>
</evidence>
<evidence type="ECO:0000256" key="3">
    <source>
        <dbReference type="ARBA" id="ARBA00022692"/>
    </source>
</evidence>
<gene>
    <name evidence="8" type="ORF">OLEA9_A047393</name>
    <name evidence="7" type="ORF">OLEA9_A088886</name>
</gene>
<dbReference type="Proteomes" id="UP000594638">
    <property type="component" value="Unassembled WGS sequence"/>
</dbReference>
<comment type="subcellular location">
    <subcellularLocation>
        <location evidence="1">Membrane</location>
    </subcellularLocation>
</comment>
<dbReference type="InterPro" id="IPR007749">
    <property type="entry name" value="DUF677"/>
</dbReference>
<reference evidence="7 9" key="1">
    <citation type="submission" date="2019-12" db="EMBL/GenBank/DDBJ databases">
        <authorList>
            <person name="Alioto T."/>
            <person name="Alioto T."/>
            <person name="Gomez Garrido J."/>
        </authorList>
    </citation>
    <scope>NUCLEOTIDE SEQUENCE [LARGE SCALE GENOMIC DNA]</scope>
</reference>
<dbReference type="AlphaFoldDB" id="A0A8S0STZ2"/>
<keyword evidence="5 6" id="KW-0472">Membrane</keyword>
<keyword evidence="4 6" id="KW-1133">Transmembrane helix</keyword>
<evidence type="ECO:0000313" key="7">
    <source>
        <dbReference type="EMBL" id="CAA2995954.1"/>
    </source>
</evidence>
<dbReference type="PANTHER" id="PTHR31113">
    <property type="entry name" value="UPF0496 PROTEIN 3-RELATED"/>
    <property type="match status" value="1"/>
</dbReference>